<dbReference type="STRING" id="1802461.A3B24_02860"/>
<comment type="caution">
    <text evidence="1">The sequence shown here is derived from an EMBL/GenBank/DDBJ whole genome shotgun (WGS) entry which is preliminary data.</text>
</comment>
<accession>A0A1G2RMX2</accession>
<evidence type="ECO:0000313" key="2">
    <source>
        <dbReference type="Proteomes" id="UP000176917"/>
    </source>
</evidence>
<sequence>MLWFWQLVLGNRVARAFHRRFSMGSEEKSFASELEFELLAAGLPAYPHNILGRPYRFGCDFGSHRQILVGTVLAIKLSDEGALELHVSNPSFWGTSLISIMHNNGEWMAYLDIKPPERTEEEEEERDEMSEEEQACAIDQEIAAKFFRGEFVLL</sequence>
<dbReference type="AlphaFoldDB" id="A0A1G2RMX2"/>
<dbReference type="EMBL" id="MHUG01000008">
    <property type="protein sequence ID" value="OHA73719.1"/>
    <property type="molecule type" value="Genomic_DNA"/>
</dbReference>
<protein>
    <submittedName>
        <fullName evidence="1">Uncharacterized protein</fullName>
    </submittedName>
</protein>
<reference evidence="1 2" key="1">
    <citation type="journal article" date="2016" name="Nat. Commun.">
        <title>Thousands of microbial genomes shed light on interconnected biogeochemical processes in an aquifer system.</title>
        <authorList>
            <person name="Anantharaman K."/>
            <person name="Brown C.T."/>
            <person name="Hug L.A."/>
            <person name="Sharon I."/>
            <person name="Castelle C.J."/>
            <person name="Probst A.J."/>
            <person name="Thomas B.C."/>
            <person name="Singh A."/>
            <person name="Wilkins M.J."/>
            <person name="Karaoz U."/>
            <person name="Brodie E.L."/>
            <person name="Williams K.H."/>
            <person name="Hubbard S.S."/>
            <person name="Banfield J.F."/>
        </authorList>
    </citation>
    <scope>NUCLEOTIDE SEQUENCE [LARGE SCALE GENOMIC DNA]</scope>
</reference>
<proteinExistence type="predicted"/>
<organism evidence="1 2">
    <name type="scientific">Candidatus Wildermuthbacteria bacterium RIFCSPLOWO2_01_FULL_48_16</name>
    <dbReference type="NCBI Taxonomy" id="1802461"/>
    <lineage>
        <taxon>Bacteria</taxon>
        <taxon>Candidatus Wildermuthiibacteriota</taxon>
    </lineage>
</organism>
<name>A0A1G2RMX2_9BACT</name>
<gene>
    <name evidence="1" type="ORF">A3B24_02860</name>
</gene>
<dbReference type="Proteomes" id="UP000176917">
    <property type="component" value="Unassembled WGS sequence"/>
</dbReference>
<evidence type="ECO:0000313" key="1">
    <source>
        <dbReference type="EMBL" id="OHA73719.1"/>
    </source>
</evidence>